<keyword evidence="4" id="KW-0997">Cell inner membrane</keyword>
<dbReference type="HOGENOM" id="CLU_000604_1_1_11"/>
<dbReference type="Proteomes" id="UP000002218">
    <property type="component" value="Chromosome"/>
</dbReference>
<proteinExistence type="predicted"/>
<dbReference type="EMBL" id="CP001737">
    <property type="protein sequence ID" value="ACV78056.1"/>
    <property type="molecule type" value="Genomic_DNA"/>
</dbReference>
<keyword evidence="3" id="KW-0410">Iron transport</keyword>
<dbReference type="InterPro" id="IPR017871">
    <property type="entry name" value="ABC_transporter-like_CS"/>
</dbReference>
<dbReference type="SUPFAM" id="SSF50331">
    <property type="entry name" value="MOP-like"/>
    <property type="match status" value="1"/>
</dbReference>
<dbReference type="InterPro" id="IPR050093">
    <property type="entry name" value="ABC_SmlMolc_Importer"/>
</dbReference>
<dbReference type="Gene3D" id="3.40.50.300">
    <property type="entry name" value="P-loop containing nucleotide triphosphate hydrolases"/>
    <property type="match status" value="1"/>
</dbReference>
<dbReference type="eggNOG" id="COG3842">
    <property type="taxonomic scope" value="Bacteria"/>
</dbReference>
<evidence type="ECO:0000313" key="14">
    <source>
        <dbReference type="Proteomes" id="UP000002218"/>
    </source>
</evidence>
<dbReference type="STRING" id="479431.Namu_1666"/>
<evidence type="ECO:0000256" key="10">
    <source>
        <dbReference type="ARBA" id="ARBA00023136"/>
    </source>
</evidence>
<reference evidence="14" key="1">
    <citation type="submission" date="2009-09" db="EMBL/GenBank/DDBJ databases">
        <title>The complete genome of Nakamurella multipartita DSM 44233.</title>
        <authorList>
            <consortium name="US DOE Joint Genome Institute (JGI-PGF)"/>
            <person name="Lucas S."/>
            <person name="Copeland A."/>
            <person name="Lapidus A."/>
            <person name="Glavina del Rio T."/>
            <person name="Dalin E."/>
            <person name="Tice H."/>
            <person name="Bruce D."/>
            <person name="Goodwin L."/>
            <person name="Pitluck S."/>
            <person name="Kyrpides N."/>
            <person name="Mavromatis K."/>
            <person name="Ivanova N."/>
            <person name="Ovchinnikova G."/>
            <person name="Sims D."/>
            <person name="Meincke L."/>
            <person name="Brettin T."/>
            <person name="Detter J.C."/>
            <person name="Han C."/>
            <person name="Larimer F."/>
            <person name="Land M."/>
            <person name="Hauser L."/>
            <person name="Markowitz V."/>
            <person name="Cheng J.-F."/>
            <person name="Hugenholtz P."/>
            <person name="Woyke T."/>
            <person name="Wu D."/>
            <person name="Klenk H.-P."/>
            <person name="Eisen J.A."/>
        </authorList>
    </citation>
    <scope>NUCLEOTIDE SEQUENCE [LARGE SCALE GENOMIC DNA]</scope>
    <source>
        <strain evidence="14">ATCC 700099 / DSM 44233 / CIP 104796 / JCM 9543 / NBRC 105858 / Y-104</strain>
    </source>
</reference>
<dbReference type="InterPro" id="IPR008995">
    <property type="entry name" value="Mo/tungstate-bd_C_term_dom"/>
</dbReference>
<dbReference type="RefSeq" id="WP_015746959.1">
    <property type="nucleotide sequence ID" value="NC_013235.1"/>
</dbReference>
<dbReference type="InterPro" id="IPR003439">
    <property type="entry name" value="ABC_transporter-like_ATP-bd"/>
</dbReference>
<dbReference type="InterPro" id="IPR015853">
    <property type="entry name" value="ABC_transpr_FbpC"/>
</dbReference>
<dbReference type="FunFam" id="3.40.50.300:FF:000425">
    <property type="entry name" value="Probable ABC transporter, ATP-binding subunit"/>
    <property type="match status" value="1"/>
</dbReference>
<keyword evidence="14" id="KW-1185">Reference proteome</keyword>
<dbReference type="InterPro" id="IPR013611">
    <property type="entry name" value="Transp-assoc_OB_typ2"/>
</dbReference>
<feature type="domain" description="ABC transporter" evidence="12">
    <location>
        <begin position="31"/>
        <end position="261"/>
    </location>
</feature>
<keyword evidence="5" id="KW-0547">Nucleotide-binding</keyword>
<dbReference type="InParanoid" id="C8XFU5"/>
<dbReference type="PANTHER" id="PTHR42781">
    <property type="entry name" value="SPERMIDINE/PUTRESCINE IMPORT ATP-BINDING PROTEIN POTA"/>
    <property type="match status" value="1"/>
</dbReference>
<evidence type="ECO:0000256" key="11">
    <source>
        <dbReference type="ARBA" id="ARBA00066388"/>
    </source>
</evidence>
<dbReference type="GO" id="GO:0005524">
    <property type="term" value="F:ATP binding"/>
    <property type="evidence" value="ECO:0007669"/>
    <property type="project" value="UniProtKB-KW"/>
</dbReference>
<dbReference type="KEGG" id="nml:Namu_1666"/>
<evidence type="ECO:0000256" key="5">
    <source>
        <dbReference type="ARBA" id="ARBA00022741"/>
    </source>
</evidence>
<dbReference type="InterPro" id="IPR003593">
    <property type="entry name" value="AAA+_ATPase"/>
</dbReference>
<keyword evidence="1" id="KW-0813">Transport</keyword>
<evidence type="ECO:0000256" key="4">
    <source>
        <dbReference type="ARBA" id="ARBA00022519"/>
    </source>
</evidence>
<evidence type="ECO:0000256" key="3">
    <source>
        <dbReference type="ARBA" id="ARBA00022496"/>
    </source>
</evidence>
<dbReference type="Pfam" id="PF08402">
    <property type="entry name" value="TOBE_2"/>
    <property type="match status" value="1"/>
</dbReference>
<keyword evidence="2" id="KW-1003">Cell membrane</keyword>
<evidence type="ECO:0000256" key="8">
    <source>
        <dbReference type="ARBA" id="ARBA00023004"/>
    </source>
</evidence>
<evidence type="ECO:0000256" key="2">
    <source>
        <dbReference type="ARBA" id="ARBA00022475"/>
    </source>
</evidence>
<dbReference type="PANTHER" id="PTHR42781:SF5">
    <property type="entry name" value="PUTRESCINE TRANSPORT ATP-BINDING PROTEIN POTG"/>
    <property type="match status" value="1"/>
</dbReference>
<dbReference type="Pfam" id="PF00005">
    <property type="entry name" value="ABC_tran"/>
    <property type="match status" value="1"/>
</dbReference>
<accession>C8XFU5</accession>
<dbReference type="PROSITE" id="PS00211">
    <property type="entry name" value="ABC_TRANSPORTER_1"/>
    <property type="match status" value="1"/>
</dbReference>
<name>C8XFU5_NAKMY</name>
<dbReference type="CDD" id="cd03259">
    <property type="entry name" value="ABC_Carb_Solutes_like"/>
    <property type="match status" value="1"/>
</dbReference>
<dbReference type="AlphaFoldDB" id="C8XFU5"/>
<dbReference type="SUPFAM" id="SSF52540">
    <property type="entry name" value="P-loop containing nucleoside triphosphate hydrolases"/>
    <property type="match status" value="1"/>
</dbReference>
<protein>
    <recommendedName>
        <fullName evidence="11">ABC-type quaternary amine transporter</fullName>
        <ecNumber evidence="11">7.6.2.9</ecNumber>
    </recommendedName>
</protein>
<evidence type="ECO:0000313" key="13">
    <source>
        <dbReference type="EMBL" id="ACV78056.1"/>
    </source>
</evidence>
<evidence type="ECO:0000256" key="1">
    <source>
        <dbReference type="ARBA" id="ARBA00022448"/>
    </source>
</evidence>
<reference evidence="13 14" key="2">
    <citation type="journal article" date="2010" name="Stand. Genomic Sci.">
        <title>Complete genome sequence of Nakamurella multipartita type strain (Y-104).</title>
        <authorList>
            <person name="Tice H."/>
            <person name="Mayilraj S."/>
            <person name="Sims D."/>
            <person name="Lapidus A."/>
            <person name="Nolan M."/>
            <person name="Lucas S."/>
            <person name="Glavina Del Rio T."/>
            <person name="Copeland A."/>
            <person name="Cheng J.F."/>
            <person name="Meincke L."/>
            <person name="Bruce D."/>
            <person name="Goodwin L."/>
            <person name="Pitluck S."/>
            <person name="Ivanova N."/>
            <person name="Mavromatis K."/>
            <person name="Ovchinnikova G."/>
            <person name="Pati A."/>
            <person name="Chen A."/>
            <person name="Palaniappan K."/>
            <person name="Land M."/>
            <person name="Hauser L."/>
            <person name="Chang Y.J."/>
            <person name="Jeffries C.D."/>
            <person name="Detter J.C."/>
            <person name="Brettin T."/>
            <person name="Rohde M."/>
            <person name="Goker M."/>
            <person name="Bristow J."/>
            <person name="Eisen J.A."/>
            <person name="Markowitz V."/>
            <person name="Hugenholtz P."/>
            <person name="Kyrpides N.C."/>
            <person name="Klenk H.P."/>
            <person name="Chen F."/>
        </authorList>
    </citation>
    <scope>NUCLEOTIDE SEQUENCE [LARGE SCALE GENOMIC DNA]</scope>
    <source>
        <strain evidence="14">ATCC 700099 / DSM 44233 / CIP 104796 / JCM 9543 / NBRC 105858 / Y-104</strain>
    </source>
</reference>
<evidence type="ECO:0000256" key="7">
    <source>
        <dbReference type="ARBA" id="ARBA00022967"/>
    </source>
</evidence>
<dbReference type="EC" id="7.6.2.9" evidence="11"/>
<evidence type="ECO:0000259" key="12">
    <source>
        <dbReference type="PROSITE" id="PS50893"/>
    </source>
</evidence>
<dbReference type="GO" id="GO:0015418">
    <property type="term" value="F:ABC-type quaternary ammonium compound transporting activity"/>
    <property type="evidence" value="ECO:0007669"/>
    <property type="project" value="UniProtKB-EC"/>
</dbReference>
<gene>
    <name evidence="13" type="ordered locus">Namu_1666</name>
</gene>
<keyword evidence="8" id="KW-0408">Iron</keyword>
<keyword evidence="10" id="KW-0472">Membrane</keyword>
<evidence type="ECO:0000256" key="9">
    <source>
        <dbReference type="ARBA" id="ARBA00023065"/>
    </source>
</evidence>
<sequence>MRSVVIEQFSARARGRGALPHPVVAGADGGLVVQGLSKSFGRQRVLTDVALTVPPRSITAVLGPSGCGKTTMLRILAGFETADAGVVRLAGRELLGPGAWVPPQQRRIGLLPQEGALFPHLTVGGNVGFGLPAGRDRAAAVARWLELVGLPGTESRRPEELSGGMQQRVALARALAADPALILLDEPFSSLDAALRASVREEIAWVLRDAGTTAVLVTHDQGEALSLADTVVLLLDGRVAQIGPPAQLYHRPATLAAAAFVGEIVELAGTARAGRIDSALGHRPARLPVPDGPVVVALRPEQVTLHDAATEGGIRAQVIEHRYFGPDTVIRARLASGEVVAVRSPGYQPVAAGTAVELAVRGDLLAYPAPRAGE</sequence>
<keyword evidence="6" id="KW-0067">ATP-binding</keyword>
<dbReference type="GO" id="GO:0015408">
    <property type="term" value="F:ABC-type ferric iron transporter activity"/>
    <property type="evidence" value="ECO:0007669"/>
    <property type="project" value="InterPro"/>
</dbReference>
<evidence type="ECO:0000256" key="6">
    <source>
        <dbReference type="ARBA" id="ARBA00022840"/>
    </source>
</evidence>
<dbReference type="GO" id="GO:0043190">
    <property type="term" value="C:ATP-binding cassette (ABC) transporter complex"/>
    <property type="evidence" value="ECO:0007669"/>
    <property type="project" value="InterPro"/>
</dbReference>
<keyword evidence="7" id="KW-1278">Translocase</keyword>
<keyword evidence="9" id="KW-0406">Ion transport</keyword>
<organism evidence="13 14">
    <name type="scientific">Nakamurella multipartita (strain ATCC 700099 / DSM 44233 / CIP 104796 / JCM 9543 / NBRC 105858 / Y-104)</name>
    <name type="common">Microsphaera multipartita</name>
    <dbReference type="NCBI Taxonomy" id="479431"/>
    <lineage>
        <taxon>Bacteria</taxon>
        <taxon>Bacillati</taxon>
        <taxon>Actinomycetota</taxon>
        <taxon>Actinomycetes</taxon>
        <taxon>Nakamurellales</taxon>
        <taxon>Nakamurellaceae</taxon>
        <taxon>Nakamurella</taxon>
    </lineage>
</organism>
<dbReference type="GO" id="GO:0016887">
    <property type="term" value="F:ATP hydrolysis activity"/>
    <property type="evidence" value="ECO:0007669"/>
    <property type="project" value="InterPro"/>
</dbReference>
<dbReference type="SMART" id="SM00382">
    <property type="entry name" value="AAA"/>
    <property type="match status" value="1"/>
</dbReference>
<dbReference type="InterPro" id="IPR027417">
    <property type="entry name" value="P-loop_NTPase"/>
</dbReference>
<dbReference type="PROSITE" id="PS50893">
    <property type="entry name" value="ABC_TRANSPORTER_2"/>
    <property type="match status" value="1"/>
</dbReference>